<dbReference type="Gene3D" id="3.30.450.40">
    <property type="match status" value="1"/>
</dbReference>
<dbReference type="STRING" id="643562.Daes_2729"/>
<dbReference type="Pfam" id="PF07568">
    <property type="entry name" value="HisKA_2"/>
    <property type="match status" value="1"/>
</dbReference>
<dbReference type="Pfam" id="PF02518">
    <property type="entry name" value="HATPase_c"/>
    <property type="match status" value="1"/>
</dbReference>
<keyword evidence="3" id="KW-0597">Phosphoprotein</keyword>
<proteinExistence type="predicted"/>
<keyword evidence="7" id="KW-0067">ATP-binding</keyword>
<comment type="catalytic activity">
    <reaction evidence="1">
        <text>ATP + protein L-histidine = ADP + protein N-phospho-L-histidine.</text>
        <dbReference type="EC" id="2.7.13.3"/>
    </reaction>
</comment>
<dbReference type="InterPro" id="IPR036890">
    <property type="entry name" value="HATPase_C_sf"/>
</dbReference>
<dbReference type="InterPro" id="IPR003018">
    <property type="entry name" value="GAF"/>
</dbReference>
<organism evidence="9 10">
    <name type="scientific">Pseudodesulfovibrio aespoeensis (strain ATCC 700646 / DSM 10631 / Aspo-2)</name>
    <name type="common">Desulfovibrio aespoeensis</name>
    <dbReference type="NCBI Taxonomy" id="643562"/>
    <lineage>
        <taxon>Bacteria</taxon>
        <taxon>Pseudomonadati</taxon>
        <taxon>Thermodesulfobacteriota</taxon>
        <taxon>Desulfovibrionia</taxon>
        <taxon>Desulfovibrionales</taxon>
        <taxon>Desulfovibrionaceae</taxon>
    </lineage>
</organism>
<dbReference type="OrthoDB" id="5342108at2"/>
<dbReference type="RefSeq" id="WP_013515631.1">
    <property type="nucleotide sequence ID" value="NC_014844.1"/>
</dbReference>
<dbReference type="SUPFAM" id="SSF55781">
    <property type="entry name" value="GAF domain-like"/>
    <property type="match status" value="1"/>
</dbReference>
<accession>E6VWW3</accession>
<dbReference type="EC" id="2.7.13.3" evidence="2"/>
<dbReference type="InterPro" id="IPR005467">
    <property type="entry name" value="His_kinase_dom"/>
</dbReference>
<dbReference type="eggNOG" id="COG3920">
    <property type="taxonomic scope" value="Bacteria"/>
</dbReference>
<evidence type="ECO:0000313" key="10">
    <source>
        <dbReference type="Proteomes" id="UP000002191"/>
    </source>
</evidence>
<reference evidence="10" key="1">
    <citation type="submission" date="2010-12" db="EMBL/GenBank/DDBJ databases">
        <title>Complete sequence of Desulfovibrio aespoeensis Aspo-2.</title>
        <authorList>
            <consortium name="US DOE Joint Genome Institute"/>
            <person name="Lucas S."/>
            <person name="Copeland A."/>
            <person name="Lapidus A."/>
            <person name="Cheng J.-F."/>
            <person name="Goodwin L."/>
            <person name="Pitluck S."/>
            <person name="Chertkov O."/>
            <person name="Misra M."/>
            <person name="Detter J.C."/>
            <person name="Han C."/>
            <person name="Tapia R."/>
            <person name="Land M."/>
            <person name="Hauser L."/>
            <person name="Kyrpides N."/>
            <person name="Ivanova N."/>
            <person name="Ovchinnikova G."/>
            <person name="Pedersen K."/>
            <person name="Jagevall S."/>
            <person name="Hazen T."/>
            <person name="Woyke T."/>
        </authorList>
    </citation>
    <scope>NUCLEOTIDE SEQUENCE [LARGE SCALE GENOMIC DNA]</scope>
    <source>
        <strain evidence="10">ATCC 700646 / DSM 10631 / Aspo-2</strain>
    </source>
</reference>
<keyword evidence="4" id="KW-0808">Transferase</keyword>
<sequence length="400" mass="43933">MASRHCNIAKVHVAGDKSVFLPVSGSDKPDISPMVLAKWQGLADLAAKSIGVAAGLIMRLHPEDIEVCTASAAQDIYKSEDRERLGLGLYCETVVGTRDILNIPDALADEQWKSNPDIRRGMVAYLGMPLKWPDGEIFGTICVLGREAHPFLDLHIEILAHLRMAVETDLHMLSERQRLERLCHEKDLALREAHHRIMNHLHMLSGLIQLGVYGEPSTAEEIAALLGDLTDRIRAIAMLHSHIASAEGAQVPISDFIETIAVTTIDTLASKDIDLKLDLAPMAVNRRTFFHLGLLVSELITNAIKHAFAETSRPEIHVTLRNIDENAFSLQIRDNGPGLPAGLIPEECTSIGMMLISDLPVQMGGSHSIRTDHGAVFDFTLEKRAGEPDPPLEQDKPKQA</sequence>
<dbReference type="EMBL" id="CP002431">
    <property type="protein sequence ID" value="ADU63725.1"/>
    <property type="molecule type" value="Genomic_DNA"/>
</dbReference>
<evidence type="ECO:0000259" key="8">
    <source>
        <dbReference type="PROSITE" id="PS50109"/>
    </source>
</evidence>
<dbReference type="GO" id="GO:0004673">
    <property type="term" value="F:protein histidine kinase activity"/>
    <property type="evidence" value="ECO:0007669"/>
    <property type="project" value="UniProtKB-EC"/>
</dbReference>
<dbReference type="Proteomes" id="UP000002191">
    <property type="component" value="Chromosome"/>
</dbReference>
<dbReference type="SMART" id="SM00065">
    <property type="entry name" value="GAF"/>
    <property type="match status" value="1"/>
</dbReference>
<gene>
    <name evidence="9" type="ordered locus">Daes_2729</name>
</gene>
<evidence type="ECO:0000256" key="7">
    <source>
        <dbReference type="ARBA" id="ARBA00022840"/>
    </source>
</evidence>
<evidence type="ECO:0000256" key="4">
    <source>
        <dbReference type="ARBA" id="ARBA00022679"/>
    </source>
</evidence>
<dbReference type="KEGG" id="das:Daes_2729"/>
<evidence type="ECO:0000256" key="6">
    <source>
        <dbReference type="ARBA" id="ARBA00022777"/>
    </source>
</evidence>
<evidence type="ECO:0000256" key="5">
    <source>
        <dbReference type="ARBA" id="ARBA00022741"/>
    </source>
</evidence>
<name>E6VWW3_PSEA9</name>
<evidence type="ECO:0000256" key="2">
    <source>
        <dbReference type="ARBA" id="ARBA00012438"/>
    </source>
</evidence>
<dbReference type="InterPro" id="IPR011495">
    <property type="entry name" value="Sig_transdc_His_kin_sub2_dim/P"/>
</dbReference>
<dbReference type="HOGENOM" id="CLU_675790_0_0_7"/>
<dbReference type="AlphaFoldDB" id="E6VWW3"/>
<dbReference type="GO" id="GO:0005524">
    <property type="term" value="F:ATP binding"/>
    <property type="evidence" value="ECO:0007669"/>
    <property type="project" value="UniProtKB-KW"/>
</dbReference>
<dbReference type="PANTHER" id="PTHR41523">
    <property type="entry name" value="TWO-COMPONENT SYSTEM SENSOR PROTEIN"/>
    <property type="match status" value="1"/>
</dbReference>
<evidence type="ECO:0000313" key="9">
    <source>
        <dbReference type="EMBL" id="ADU63725.1"/>
    </source>
</evidence>
<evidence type="ECO:0000256" key="1">
    <source>
        <dbReference type="ARBA" id="ARBA00000085"/>
    </source>
</evidence>
<keyword evidence="6 9" id="KW-0418">Kinase</keyword>
<reference evidence="9 10" key="2">
    <citation type="journal article" date="2014" name="Genome Announc.">
        <title>Complete Genome Sequence of the Subsurface, Mesophilic Sulfate-Reducing Bacterium Desulfovibrio aespoeensis Aspo-2.</title>
        <authorList>
            <person name="Pedersen K."/>
            <person name="Bengtsson A."/>
            <person name="Edlund J."/>
            <person name="Rabe L."/>
            <person name="Hazen T."/>
            <person name="Chakraborty R."/>
            <person name="Goodwin L."/>
            <person name="Shapiro N."/>
        </authorList>
    </citation>
    <scope>NUCLEOTIDE SEQUENCE [LARGE SCALE GENOMIC DNA]</scope>
    <source>
        <strain evidence="10">ATCC 700646 / DSM 10631 / Aspo-2</strain>
    </source>
</reference>
<dbReference type="PANTHER" id="PTHR41523:SF8">
    <property type="entry name" value="ETHYLENE RESPONSE SENSOR PROTEIN"/>
    <property type="match status" value="1"/>
</dbReference>
<dbReference type="SUPFAM" id="SSF55874">
    <property type="entry name" value="ATPase domain of HSP90 chaperone/DNA topoisomerase II/histidine kinase"/>
    <property type="match status" value="1"/>
</dbReference>
<dbReference type="Pfam" id="PF13185">
    <property type="entry name" value="GAF_2"/>
    <property type="match status" value="1"/>
</dbReference>
<dbReference type="InterPro" id="IPR029016">
    <property type="entry name" value="GAF-like_dom_sf"/>
</dbReference>
<protein>
    <recommendedName>
        <fullName evidence="2">histidine kinase</fullName>
        <ecNumber evidence="2">2.7.13.3</ecNumber>
    </recommendedName>
</protein>
<dbReference type="SMART" id="SM00387">
    <property type="entry name" value="HATPase_c"/>
    <property type="match status" value="1"/>
</dbReference>
<dbReference type="PROSITE" id="PS50109">
    <property type="entry name" value="HIS_KIN"/>
    <property type="match status" value="1"/>
</dbReference>
<evidence type="ECO:0000256" key="3">
    <source>
        <dbReference type="ARBA" id="ARBA00022553"/>
    </source>
</evidence>
<keyword evidence="10" id="KW-1185">Reference proteome</keyword>
<dbReference type="eggNOG" id="COG2203">
    <property type="taxonomic scope" value="Bacteria"/>
</dbReference>
<feature type="domain" description="Histidine kinase" evidence="8">
    <location>
        <begin position="192"/>
        <end position="385"/>
    </location>
</feature>
<dbReference type="InterPro" id="IPR003594">
    <property type="entry name" value="HATPase_dom"/>
</dbReference>
<keyword evidence="5" id="KW-0547">Nucleotide-binding</keyword>
<dbReference type="Gene3D" id="3.30.565.10">
    <property type="entry name" value="Histidine kinase-like ATPase, C-terminal domain"/>
    <property type="match status" value="1"/>
</dbReference>